<dbReference type="GO" id="GO:0048268">
    <property type="term" value="P:clathrin coat assembly"/>
    <property type="evidence" value="ECO:0007669"/>
    <property type="project" value="TreeGrafter"/>
</dbReference>
<protein>
    <recommendedName>
        <fullName evidence="11">F-BAR domain only protein 2</fullName>
    </recommendedName>
</protein>
<feature type="region of interest" description="Disordered" evidence="7">
    <location>
        <begin position="354"/>
        <end position="374"/>
    </location>
</feature>
<evidence type="ECO:0000256" key="1">
    <source>
        <dbReference type="ARBA" id="ARBA00004283"/>
    </source>
</evidence>
<feature type="compositionally biased region" description="Low complexity" evidence="7">
    <location>
        <begin position="816"/>
        <end position="829"/>
    </location>
</feature>
<dbReference type="InterPro" id="IPR027267">
    <property type="entry name" value="AH/BAR_dom_sf"/>
</dbReference>
<feature type="compositionally biased region" description="Polar residues" evidence="7">
    <location>
        <begin position="296"/>
        <end position="322"/>
    </location>
</feature>
<dbReference type="Pfam" id="PF10291">
    <property type="entry name" value="muHD"/>
    <property type="match status" value="1"/>
</dbReference>
<proteinExistence type="inferred from homology"/>
<comment type="subcellular location">
    <subcellularLocation>
        <location evidence="1">Membrane</location>
        <location evidence="1">Clathrin-coated pit</location>
        <topology evidence="1">Peripheral membrane protein</topology>
        <orientation evidence="1">Cytoplasmic side</orientation>
    </subcellularLocation>
</comment>
<keyword evidence="4 6" id="KW-0175">Coiled coil</keyword>
<organism evidence="10">
    <name type="scientific">Lepeophtheirus salmonis</name>
    <name type="common">Salmon louse</name>
    <name type="synonym">Caligus salmonis</name>
    <dbReference type="NCBI Taxonomy" id="72036"/>
    <lineage>
        <taxon>Eukaryota</taxon>
        <taxon>Metazoa</taxon>
        <taxon>Ecdysozoa</taxon>
        <taxon>Arthropoda</taxon>
        <taxon>Crustacea</taxon>
        <taxon>Multicrustacea</taxon>
        <taxon>Hexanauplia</taxon>
        <taxon>Copepoda</taxon>
        <taxon>Siphonostomatoida</taxon>
        <taxon>Caligidae</taxon>
        <taxon>Lepeophtheirus</taxon>
    </lineage>
</organism>
<dbReference type="PANTHER" id="PTHR23065">
    <property type="entry name" value="PROLINE-SERINE-THREONINE PHOSPHATASE INTERACTING PROTEIN 1"/>
    <property type="match status" value="1"/>
</dbReference>
<evidence type="ECO:0000256" key="4">
    <source>
        <dbReference type="ARBA" id="ARBA00023054"/>
    </source>
</evidence>
<dbReference type="InterPro" id="IPR001060">
    <property type="entry name" value="FCH_dom"/>
</dbReference>
<evidence type="ECO:0000259" key="8">
    <source>
        <dbReference type="PROSITE" id="PS51072"/>
    </source>
</evidence>
<dbReference type="InterPro" id="IPR054713">
    <property type="entry name" value="GMIP/FCHO2-like_FCH"/>
</dbReference>
<dbReference type="Gene3D" id="1.20.1270.60">
    <property type="entry name" value="Arfaptin homology (AH) domain/BAR domain"/>
    <property type="match status" value="1"/>
</dbReference>
<feature type="domain" description="MHD" evidence="8">
    <location>
        <begin position="920"/>
        <end position="1152"/>
    </location>
</feature>
<dbReference type="SMART" id="SM00055">
    <property type="entry name" value="FCH"/>
    <property type="match status" value="1"/>
</dbReference>
<dbReference type="PROSITE" id="PS51741">
    <property type="entry name" value="F_BAR"/>
    <property type="match status" value="1"/>
</dbReference>
<dbReference type="GO" id="GO:0030136">
    <property type="term" value="C:clathrin-coated vesicle"/>
    <property type="evidence" value="ECO:0007669"/>
    <property type="project" value="TreeGrafter"/>
</dbReference>
<evidence type="ECO:0000256" key="2">
    <source>
        <dbReference type="ARBA" id="ARBA00011064"/>
    </source>
</evidence>
<dbReference type="AlphaFoldDB" id="A0A0K2TSH8"/>
<keyword evidence="5" id="KW-0168">Coated pit</keyword>
<sequence>MRMAVDFADYFWGDKNEGFSALYQSSKSSPIAAKELGEYFRECGKVQEDHSKTQLKILKQLNGSNSTNGSFSPLLSLFKPFTEKIAGVHHEHMSKLNDLSKKTLKYAEELSKKHKTIKEETSSTSEIVKSFQDITLQLNKSKELYKQKCLELEKMKRSGEKDKDKADLKFRKAQEDYRTLVIQYCTLRETFEAKLTSYARHCQELETNHLIQMREFVQIYFTEVQQFNQQISQANEDFQSQLNKLTVTNLLEQFTMNHHTGLDKPGPIEFEEEKLSVASIPGEHGGSDISDRSGNSDKLSLNSFNKKQDLSVGSNSVVTPSAQQPPPNISTGSGKNPTEMPRLRTWSVARIARKSVTSSESTTTTYNTTEAPTKTSRATSLLNLFLPNNDKNICHTPPNPLPPNSCTYNIVDSIKVNNDNRKHAGLTSKPIVTNGSLSVEITTASAPSTPTENVDLSRFLQSRGSKCGNLSSSPIPSVSSADNDQLSAHAADGSSNYETEDTSKHGHTGWTVPGFLKRRRDKKRKNEKEAPDSAPETTSNKMGSDGEDQHKSDTPTPEVDTERFSKSNDKRADLDPWAEFNESKNNFYSSSDESDDETKHKIKVEIKPVSNSNPPISASVDELRSAIGTLDIAPPPPRDIFENGTHDKHDIRRSQSQSYLVHKPSEDLLGLSLHPIGDIDNTTKIMSTTAPMSNNNIKTSDTLKMEIHDISICSSSGNASKEVGDILNETADMSANSMSLAFSSPLPTKEVVVSSVGGNATVINNQRDKVSSSLIALPRPPSRHGPQYPLPQTSSALGSSSTLTNSINSHISMGRSKNSSTSSLGNSESPHPFSNSMSNKFQFGSSRGPSPLTLGMSDNIPLAVAFQEVVHACFHGSDESQCQVRLIGDMMISFPAGIIQMITHNPMTSPLLFRIKNASVLESIVPNKQLINTYVLSSLLFRHAFILFYFCSATALSSDGETAFEFNMKNLKDLLKSQALQNPNASYFNIDILKYQIRAQSGAKSCPLQLVAHWKCDSSHTDLKLNYKYNASAMAAPASLLNLSIAVPIDGNVKNMVSKPSGTWIAENNRALWTFKELRADDRDNNSSSNGGLEVIKGRFELANGPGSQNTIAAQFNCEGSTLSGIDIELIGSGYRLSLIKKRFVSGKYICDAEGKQDSRFRYAFTPSNTLGSDC</sequence>
<evidence type="ECO:0000256" key="3">
    <source>
        <dbReference type="ARBA" id="ARBA00022583"/>
    </source>
</evidence>
<keyword evidence="3" id="KW-0254">Endocytosis</keyword>
<accession>A0A0K2TSH8</accession>
<feature type="compositionally biased region" description="Polar residues" evidence="7">
    <location>
        <begin position="832"/>
        <end position="841"/>
    </location>
</feature>
<evidence type="ECO:0000259" key="9">
    <source>
        <dbReference type="PROSITE" id="PS51741"/>
    </source>
</evidence>
<dbReference type="InterPro" id="IPR028565">
    <property type="entry name" value="MHD"/>
</dbReference>
<feature type="compositionally biased region" description="Low complexity" evidence="7">
    <location>
        <begin position="471"/>
        <end position="480"/>
    </location>
</feature>
<dbReference type="InterPro" id="IPR018808">
    <property type="entry name" value="Muniscin_C"/>
</dbReference>
<evidence type="ECO:0000256" key="5">
    <source>
        <dbReference type="ARBA" id="ARBA00023176"/>
    </source>
</evidence>
<dbReference type="GO" id="GO:0072583">
    <property type="term" value="P:clathrin-dependent endocytosis"/>
    <property type="evidence" value="ECO:0007669"/>
    <property type="project" value="TreeGrafter"/>
</dbReference>
<dbReference type="Gene3D" id="2.60.40.1170">
    <property type="entry name" value="Mu homology domain, subdomain B"/>
    <property type="match status" value="2"/>
</dbReference>
<feature type="region of interest" description="Disordered" evidence="7">
    <location>
        <begin position="464"/>
        <end position="578"/>
    </location>
</feature>
<dbReference type="GO" id="GO:0005905">
    <property type="term" value="C:clathrin-coated pit"/>
    <property type="evidence" value="ECO:0007669"/>
    <property type="project" value="UniProtKB-SubCell"/>
</dbReference>
<feature type="compositionally biased region" description="Low complexity" evidence="7">
    <location>
        <begin position="355"/>
        <end position="374"/>
    </location>
</feature>
<dbReference type="OrthoDB" id="5593455at2759"/>
<reference evidence="10" key="1">
    <citation type="submission" date="2014-05" db="EMBL/GenBank/DDBJ databases">
        <authorList>
            <person name="Chronopoulou M."/>
        </authorList>
    </citation>
    <scope>NUCLEOTIDE SEQUENCE</scope>
    <source>
        <tissue evidence="10">Whole organism</tissue>
    </source>
</reference>
<dbReference type="EMBL" id="HACA01011638">
    <property type="protein sequence ID" value="CDW28999.1"/>
    <property type="molecule type" value="Transcribed_RNA"/>
</dbReference>
<evidence type="ECO:0000313" key="10">
    <source>
        <dbReference type="EMBL" id="CDW28999.1"/>
    </source>
</evidence>
<dbReference type="SUPFAM" id="SSF103657">
    <property type="entry name" value="BAR/IMD domain-like"/>
    <property type="match status" value="1"/>
</dbReference>
<feature type="region of interest" description="Disordered" evidence="7">
    <location>
        <begin position="280"/>
        <end position="341"/>
    </location>
</feature>
<feature type="domain" description="F-BAR" evidence="9">
    <location>
        <begin position="3"/>
        <end position="250"/>
    </location>
</feature>
<dbReference type="GO" id="GO:0005886">
    <property type="term" value="C:plasma membrane"/>
    <property type="evidence" value="ECO:0007669"/>
    <property type="project" value="TreeGrafter"/>
</dbReference>
<feature type="compositionally biased region" description="Basic and acidic residues" evidence="7">
    <location>
        <begin position="285"/>
        <end position="295"/>
    </location>
</feature>
<dbReference type="Pfam" id="PF22699">
    <property type="entry name" value="GMIP-like_FCH"/>
    <property type="match status" value="1"/>
</dbReference>
<dbReference type="InterPro" id="IPR031160">
    <property type="entry name" value="F_BAR_dom"/>
</dbReference>
<dbReference type="PROSITE" id="PS51072">
    <property type="entry name" value="MHD"/>
    <property type="match status" value="1"/>
</dbReference>
<dbReference type="PANTHER" id="PTHR23065:SF15">
    <property type="entry name" value="AT02057P"/>
    <property type="match status" value="1"/>
</dbReference>
<evidence type="ECO:0000256" key="6">
    <source>
        <dbReference type="PROSITE-ProRule" id="PRU01077"/>
    </source>
</evidence>
<comment type="similarity">
    <text evidence="2">Belongs to the FCHO family.</text>
</comment>
<evidence type="ECO:0008006" key="11">
    <source>
        <dbReference type="Google" id="ProtNLM"/>
    </source>
</evidence>
<feature type="compositionally biased region" description="Basic and acidic residues" evidence="7">
    <location>
        <begin position="560"/>
        <end position="574"/>
    </location>
</feature>
<name>A0A0K2TSH8_LEPSM</name>
<feature type="region of interest" description="Disordered" evidence="7">
    <location>
        <begin position="775"/>
        <end position="841"/>
    </location>
</feature>
<feature type="compositionally biased region" description="Low complexity" evidence="7">
    <location>
        <begin position="790"/>
        <end position="806"/>
    </location>
</feature>
<evidence type="ECO:0000256" key="7">
    <source>
        <dbReference type="SAM" id="MobiDB-lite"/>
    </source>
</evidence>
<keyword evidence="5" id="KW-0472">Membrane</keyword>